<evidence type="ECO:0000256" key="4">
    <source>
        <dbReference type="ARBA" id="ARBA00023136"/>
    </source>
</evidence>
<keyword evidence="8" id="KW-1185">Reference proteome</keyword>
<organism evidence="7 8">
    <name type="scientific">Hymenoscyphus albidus</name>
    <dbReference type="NCBI Taxonomy" id="595503"/>
    <lineage>
        <taxon>Eukaryota</taxon>
        <taxon>Fungi</taxon>
        <taxon>Dikarya</taxon>
        <taxon>Ascomycota</taxon>
        <taxon>Pezizomycotina</taxon>
        <taxon>Leotiomycetes</taxon>
        <taxon>Helotiales</taxon>
        <taxon>Helotiaceae</taxon>
        <taxon>Hymenoscyphus</taxon>
    </lineage>
</organism>
<name>A0A9N9LUA2_9HELO</name>
<evidence type="ECO:0000313" key="8">
    <source>
        <dbReference type="Proteomes" id="UP000701801"/>
    </source>
</evidence>
<keyword evidence="3 6" id="KW-1133">Transmembrane helix</keyword>
<protein>
    <recommendedName>
        <fullName evidence="9">Mg2+ transporter protein, CorA-like/Zinc transport protein ZntB</fullName>
    </recommendedName>
</protein>
<dbReference type="InterPro" id="IPR045863">
    <property type="entry name" value="CorA_TM1_TM2"/>
</dbReference>
<dbReference type="OrthoDB" id="5286874at2759"/>
<dbReference type="SUPFAM" id="SSF144083">
    <property type="entry name" value="Magnesium transport protein CorA, transmembrane region"/>
    <property type="match status" value="1"/>
</dbReference>
<evidence type="ECO:0000256" key="5">
    <source>
        <dbReference type="SAM" id="MobiDB-lite"/>
    </source>
</evidence>
<comment type="caution">
    <text evidence="7">The sequence shown here is derived from an EMBL/GenBank/DDBJ whole genome shotgun (WGS) entry which is preliminary data.</text>
</comment>
<reference evidence="7" key="1">
    <citation type="submission" date="2021-07" db="EMBL/GenBank/DDBJ databases">
        <authorList>
            <person name="Durling M."/>
        </authorList>
    </citation>
    <scope>NUCLEOTIDE SEQUENCE</scope>
</reference>
<feature type="compositionally biased region" description="Basic and acidic residues" evidence="5">
    <location>
        <begin position="150"/>
        <end position="167"/>
    </location>
</feature>
<keyword evidence="4 6" id="KW-0472">Membrane</keyword>
<feature type="region of interest" description="Disordered" evidence="5">
    <location>
        <begin position="117"/>
        <end position="173"/>
    </location>
</feature>
<feature type="transmembrane region" description="Helical" evidence="6">
    <location>
        <begin position="44"/>
        <end position="69"/>
    </location>
</feature>
<evidence type="ECO:0000313" key="7">
    <source>
        <dbReference type="EMBL" id="CAG8979737.1"/>
    </source>
</evidence>
<keyword evidence="2 6" id="KW-0812">Transmembrane</keyword>
<evidence type="ECO:0000256" key="2">
    <source>
        <dbReference type="ARBA" id="ARBA00022692"/>
    </source>
</evidence>
<proteinExistence type="predicted"/>
<evidence type="ECO:0000256" key="6">
    <source>
        <dbReference type="SAM" id="Phobius"/>
    </source>
</evidence>
<dbReference type="InterPro" id="IPR002523">
    <property type="entry name" value="MgTranspt_CorA/ZnTranspt_ZntB"/>
</dbReference>
<evidence type="ECO:0000256" key="3">
    <source>
        <dbReference type="ARBA" id="ARBA00022989"/>
    </source>
</evidence>
<dbReference type="AlphaFoldDB" id="A0A9N9LUA2"/>
<dbReference type="Proteomes" id="UP000701801">
    <property type="component" value="Unassembled WGS sequence"/>
</dbReference>
<evidence type="ECO:0008006" key="9">
    <source>
        <dbReference type="Google" id="ProtNLM"/>
    </source>
</evidence>
<dbReference type="Gene3D" id="1.20.58.340">
    <property type="entry name" value="Magnesium transport protein CorA, transmembrane region"/>
    <property type="match status" value="1"/>
</dbReference>
<dbReference type="GO" id="GO:0046873">
    <property type="term" value="F:metal ion transmembrane transporter activity"/>
    <property type="evidence" value="ECO:0007669"/>
    <property type="project" value="InterPro"/>
</dbReference>
<evidence type="ECO:0000256" key="1">
    <source>
        <dbReference type="ARBA" id="ARBA00004141"/>
    </source>
</evidence>
<accession>A0A9N9LUA2</accession>
<dbReference type="GO" id="GO:0016020">
    <property type="term" value="C:membrane"/>
    <property type="evidence" value="ECO:0007669"/>
    <property type="project" value="UniProtKB-SubCell"/>
</dbReference>
<dbReference type="EMBL" id="CAJVRM010000332">
    <property type="protein sequence ID" value="CAG8979737.1"/>
    <property type="molecule type" value="Genomic_DNA"/>
</dbReference>
<dbReference type="Pfam" id="PF01544">
    <property type="entry name" value="CorA"/>
    <property type="match status" value="1"/>
</dbReference>
<gene>
    <name evidence="7" type="ORF">HYALB_00011464</name>
</gene>
<comment type="subcellular location">
    <subcellularLocation>
        <location evidence="1">Membrane</location>
        <topology evidence="1">Multi-pass membrane protein</topology>
    </subcellularLocation>
</comment>
<feature type="transmembrane region" description="Helical" evidence="6">
    <location>
        <begin position="81"/>
        <end position="102"/>
    </location>
</feature>
<sequence>MLLQESYTLLDLKIQQFRDMSSLARELEASNMAKINYNKDRQEAAIFVFTIVTVIFLPLTTVAGILGMNTNDVRNMDIDQWVFWVTAIPLIILVIALCLLWTGELWNVGRWFSNAGRGGNGQESIRRQQVSRVGDSPSIEGGQNTSRLPAHGDTRYETGMDGREFESGHGGSYTWRRPRQATF</sequence>